<evidence type="ECO:0000313" key="2">
    <source>
        <dbReference type="Proteomes" id="UP000223913"/>
    </source>
</evidence>
<dbReference type="GO" id="GO:0008237">
    <property type="term" value="F:metallopeptidase activity"/>
    <property type="evidence" value="ECO:0007669"/>
    <property type="project" value="InterPro"/>
</dbReference>
<accession>A0A2D0N0Q5</accession>
<dbReference type="EMBL" id="PDUD01000047">
    <property type="protein sequence ID" value="PHN01946.1"/>
    <property type="molecule type" value="Genomic_DNA"/>
</dbReference>
<comment type="caution">
    <text evidence="1">The sequence shown here is derived from an EMBL/GenBank/DDBJ whole genome shotgun (WGS) entry which is preliminary data.</text>
</comment>
<dbReference type="Proteomes" id="UP000223913">
    <property type="component" value="Unassembled WGS sequence"/>
</dbReference>
<name>A0A2D0N0Q5_FLAN2</name>
<dbReference type="Pfam" id="PF12388">
    <property type="entry name" value="Peptidase_M57"/>
    <property type="match status" value="1"/>
</dbReference>
<organism evidence="1 2">
    <name type="scientific">Flavilitoribacter nigricans (strain ATCC 23147 / DSM 23189 / NBRC 102662 / NCIMB 1420 / SS-2)</name>
    <name type="common">Lewinella nigricans</name>
    <dbReference type="NCBI Taxonomy" id="1122177"/>
    <lineage>
        <taxon>Bacteria</taxon>
        <taxon>Pseudomonadati</taxon>
        <taxon>Bacteroidota</taxon>
        <taxon>Saprospiria</taxon>
        <taxon>Saprospirales</taxon>
        <taxon>Lewinellaceae</taxon>
        <taxon>Flavilitoribacter</taxon>
    </lineage>
</organism>
<dbReference type="RefSeq" id="WP_099154680.1">
    <property type="nucleotide sequence ID" value="NZ_PDUD01000047.1"/>
</dbReference>
<dbReference type="InterPro" id="IPR024079">
    <property type="entry name" value="MetalloPept_cat_dom_sf"/>
</dbReference>
<dbReference type="AlphaFoldDB" id="A0A2D0N0Q5"/>
<dbReference type="InterPro" id="IPR024653">
    <property type="entry name" value="Peptidase_M10/M27/M57"/>
</dbReference>
<keyword evidence="2" id="KW-1185">Reference proteome</keyword>
<keyword evidence="1" id="KW-0645">Protease</keyword>
<dbReference type="OrthoDB" id="785995at2"/>
<reference evidence="1 2" key="1">
    <citation type="submission" date="2017-10" db="EMBL/GenBank/DDBJ databases">
        <title>The draft genome sequence of Lewinella nigricans NBRC 102662.</title>
        <authorList>
            <person name="Wang K."/>
        </authorList>
    </citation>
    <scope>NUCLEOTIDE SEQUENCE [LARGE SCALE GENOMIC DNA]</scope>
    <source>
        <strain evidence="1 2">NBRC 102662</strain>
    </source>
</reference>
<dbReference type="GO" id="GO:0006508">
    <property type="term" value="P:proteolysis"/>
    <property type="evidence" value="ECO:0007669"/>
    <property type="project" value="UniProtKB-KW"/>
</dbReference>
<protein>
    <submittedName>
        <fullName evidence="1">Protease B</fullName>
    </submittedName>
</protein>
<dbReference type="PROSITE" id="PS51257">
    <property type="entry name" value="PROKAR_LIPOPROTEIN"/>
    <property type="match status" value="1"/>
</dbReference>
<dbReference type="Gene3D" id="3.40.390.10">
    <property type="entry name" value="Collagenase (Catalytic Domain)"/>
    <property type="match status" value="1"/>
</dbReference>
<gene>
    <name evidence="1" type="ORF">CRP01_34710</name>
</gene>
<proteinExistence type="predicted"/>
<dbReference type="SUPFAM" id="SSF55486">
    <property type="entry name" value="Metalloproteases ('zincins'), catalytic domain"/>
    <property type="match status" value="1"/>
</dbReference>
<evidence type="ECO:0000313" key="1">
    <source>
        <dbReference type="EMBL" id="PHN01946.1"/>
    </source>
</evidence>
<sequence>MQKLLKLAIPVLGLALLTYSCQKDRSTDLAVDVVPQEVIDQLTHMGFNPDGIERVEEGYRIERDIIITDEFLNSKVDRHFVPNLEQYSTNNLVTTNGNRVITMYAPEGGRNGYSAGMIAGLDLAIERYNDENLGISFQRISNSNQADIVMTRLKKGDERRGVLGSAGFPTASGDPYDEIKMSGILESSYGLSTEGIATIIAHEMGHCIGFRHTDYFDRSISCGGGTANEGASTVGANHIPGTPTGATASAKSFMLACTDGGDRPFNNDDKTALNYLY</sequence>
<keyword evidence="1" id="KW-0378">Hydrolase</keyword>